<proteinExistence type="predicted"/>
<sequence length="897" mass="100189">MKNGAKTGEFKISFTQLEGCDSKLAINKEPSVIRYSQISPIIKHDKCGKKNLYFYPCHPFRNLTDKQKESAAKKIAENLHDNIPIINQINSGLLPDPSSKSRGSEKIQILVKNKILNPKQKIKFDENEVHKLYQQLIRDIEDDQNKLFINNIRSVIQISKKDLLDVDKLSKAIGASSLFQPYFSYSSKYSVGLFVTYEQEWHHLGYSRGELIKTLELAPGETVTLEYHYWDKSIIKNENELSTELELKSSSTLTQRDTKQILDELTANNQLHLNGHEGGSIKIPDTPITIEAGADGGISSQLQPHVSNTISNTIESVVSTTNDFKQNRKVRIEETRDSGIENKQTRVVSNTNRCHTVQYNYFEIISNYKIATRLSTIRPCILLPYSVTYENKPLTPKRIDYNFILCQENILKDALLDKIFLSGFEAAKKIASFNKVKKLLDGDFAQTGNDSPSNSAATTQSLEKEFAEYRKQITDDFNKIIDSQKPFVDFANSLDLSKIDDTVVKVTDFIIELLNHPNRARHVLYLISLSLKNDAINALQTLKKSKDDNKPAERAMIDFFAKVDENDYQFLDPVSGEISQFFQSFGVPNEAADLLAGIVEFFLSTQAAAIAGAIIGTIIEPGIGTAIGAGIGAAVGAALGAGGGALLLSLRDDAGLHNDVEAAQSFFKNTKLSPTGVVNENLSGTSPLPSSTYVKTIADFVSITDIADANVELERLICHIKCNFEHYKQALWLSKDADYRTYELIKSGFFDYVINEVLGFASGYVAYPLRSIDFIEKLIDVKILKLNLKKIKEESKEQSAVIMIPTSSTIITGQLGECDLCEDYIDRSRDADIRQQNAKAALDEAEVEYKKAKTKITEQEALRVEARLNATPPDLTDPIEHNNAKIDINVTHHDDNP</sequence>
<dbReference type="AlphaFoldDB" id="A0A0W0S3V0"/>
<comment type="caution">
    <text evidence="2">The sequence shown here is derived from an EMBL/GenBank/DDBJ whole genome shotgun (WGS) entry which is preliminary data.</text>
</comment>
<gene>
    <name evidence="2" type="ORF">Lbru_2458</name>
</gene>
<evidence type="ECO:0000313" key="3">
    <source>
        <dbReference type="Proteomes" id="UP000054742"/>
    </source>
</evidence>
<dbReference type="Proteomes" id="UP000054742">
    <property type="component" value="Unassembled WGS sequence"/>
</dbReference>
<dbReference type="STRING" id="29422.Lbru_2458"/>
<keyword evidence="1" id="KW-0175">Coiled coil</keyword>
<reference evidence="2 3" key="1">
    <citation type="submission" date="2015-11" db="EMBL/GenBank/DDBJ databases">
        <title>Genomic analysis of 38 Legionella species identifies large and diverse effector repertoires.</title>
        <authorList>
            <person name="Burstein D."/>
            <person name="Amaro F."/>
            <person name="Zusman T."/>
            <person name="Lifshitz Z."/>
            <person name="Cohen O."/>
            <person name="Gilbert J.A."/>
            <person name="Pupko T."/>
            <person name="Shuman H.A."/>
            <person name="Segal G."/>
        </authorList>
    </citation>
    <scope>NUCLEOTIDE SEQUENCE [LARGE SCALE GENOMIC DNA]</scope>
    <source>
        <strain evidence="2 3">ATCC 43878</strain>
    </source>
</reference>
<name>A0A0W0S3V0_9GAMM</name>
<dbReference type="PATRIC" id="fig|29422.6.peg.2619"/>
<evidence type="ECO:0000256" key="1">
    <source>
        <dbReference type="SAM" id="Coils"/>
    </source>
</evidence>
<dbReference type="EMBL" id="LNXV01000033">
    <property type="protein sequence ID" value="KTC78166.1"/>
    <property type="molecule type" value="Genomic_DNA"/>
</dbReference>
<organism evidence="2 3">
    <name type="scientific">Legionella brunensis</name>
    <dbReference type="NCBI Taxonomy" id="29422"/>
    <lineage>
        <taxon>Bacteria</taxon>
        <taxon>Pseudomonadati</taxon>
        <taxon>Pseudomonadota</taxon>
        <taxon>Gammaproteobacteria</taxon>
        <taxon>Legionellales</taxon>
        <taxon>Legionellaceae</taxon>
        <taxon>Legionella</taxon>
    </lineage>
</organism>
<feature type="coiled-coil region" evidence="1">
    <location>
        <begin position="835"/>
        <end position="862"/>
    </location>
</feature>
<evidence type="ECO:0000313" key="2">
    <source>
        <dbReference type="EMBL" id="KTC78166.1"/>
    </source>
</evidence>
<accession>A0A0W0S3V0</accession>
<protein>
    <submittedName>
        <fullName evidence="2">Uncharacterized protein</fullName>
    </submittedName>
</protein>
<keyword evidence="3" id="KW-1185">Reference proteome</keyword>